<reference evidence="1" key="1">
    <citation type="journal article" date="2014" name="Front. Microbiol.">
        <title>High frequency of phylogenetically diverse reductive dehalogenase-homologous genes in deep subseafloor sedimentary metagenomes.</title>
        <authorList>
            <person name="Kawai M."/>
            <person name="Futagami T."/>
            <person name="Toyoda A."/>
            <person name="Takaki Y."/>
            <person name="Nishi S."/>
            <person name="Hori S."/>
            <person name="Arai W."/>
            <person name="Tsubouchi T."/>
            <person name="Morono Y."/>
            <person name="Uchiyama I."/>
            <person name="Ito T."/>
            <person name="Fujiyama A."/>
            <person name="Inagaki F."/>
            <person name="Takami H."/>
        </authorList>
    </citation>
    <scope>NUCLEOTIDE SEQUENCE</scope>
    <source>
        <strain evidence="1">Expedition CK06-06</strain>
    </source>
</reference>
<dbReference type="SUPFAM" id="SSF89562">
    <property type="entry name" value="RraA-like"/>
    <property type="match status" value="1"/>
</dbReference>
<sequence>MVELSEKEMLEKLKGFNTPSIANVVATYPSNPLCLGLYDPWRSNWYTDQSVHCIFPELGRLIGYAVTVVFSLADPNFNRLTWGDLIEALGKSKKPSIVVIKGDFPPEILPKAAQSGGQMTTMFKACGAVGVITNGPSRDVDEIRPLKFQYLMSGVTPGHGNFSITAINVPVSVARMDVAPGEIIHMDESGACKFPADRLADVCNNIDAISKAEEEQAKALRAAKTVEEIKAAWSGY</sequence>
<evidence type="ECO:0008006" key="2">
    <source>
        <dbReference type="Google" id="ProtNLM"/>
    </source>
</evidence>
<dbReference type="Pfam" id="PF03737">
    <property type="entry name" value="RraA-like"/>
    <property type="match status" value="1"/>
</dbReference>
<proteinExistence type="predicted"/>
<dbReference type="InterPro" id="IPR036704">
    <property type="entry name" value="RraA/RraA-like_sf"/>
</dbReference>
<gene>
    <name evidence="1" type="ORF">S06H3_14778</name>
</gene>
<name>X1MFS2_9ZZZZ</name>
<dbReference type="AlphaFoldDB" id="X1MFS2"/>
<dbReference type="PANTHER" id="PTHR33254:SF4">
    <property type="entry name" value="4-HYDROXY-4-METHYL-2-OXOGLUTARATE ALDOLASE 3-RELATED"/>
    <property type="match status" value="1"/>
</dbReference>
<dbReference type="PANTHER" id="PTHR33254">
    <property type="entry name" value="4-HYDROXY-4-METHYL-2-OXOGLUTARATE ALDOLASE 3-RELATED"/>
    <property type="match status" value="1"/>
</dbReference>
<dbReference type="GO" id="GO:0008948">
    <property type="term" value="F:oxaloacetate decarboxylase activity"/>
    <property type="evidence" value="ECO:0007669"/>
    <property type="project" value="TreeGrafter"/>
</dbReference>
<evidence type="ECO:0000313" key="1">
    <source>
        <dbReference type="EMBL" id="GAI05229.1"/>
    </source>
</evidence>
<accession>X1MFS2</accession>
<protein>
    <recommendedName>
        <fullName evidence="2">RraA family protein</fullName>
    </recommendedName>
</protein>
<dbReference type="EMBL" id="BARV01007243">
    <property type="protein sequence ID" value="GAI05229.1"/>
    <property type="molecule type" value="Genomic_DNA"/>
</dbReference>
<dbReference type="GO" id="GO:0047443">
    <property type="term" value="F:4-hydroxy-4-methyl-2-oxoglutarate aldolase activity"/>
    <property type="evidence" value="ECO:0007669"/>
    <property type="project" value="TreeGrafter"/>
</dbReference>
<dbReference type="Gene3D" id="3.50.30.40">
    <property type="entry name" value="Ribonuclease E inhibitor RraA/RraA-like"/>
    <property type="match status" value="1"/>
</dbReference>
<dbReference type="InterPro" id="IPR005493">
    <property type="entry name" value="RraA/RraA-like"/>
</dbReference>
<comment type="caution">
    <text evidence="1">The sequence shown here is derived from an EMBL/GenBank/DDBJ whole genome shotgun (WGS) entry which is preliminary data.</text>
</comment>
<organism evidence="1">
    <name type="scientific">marine sediment metagenome</name>
    <dbReference type="NCBI Taxonomy" id="412755"/>
    <lineage>
        <taxon>unclassified sequences</taxon>
        <taxon>metagenomes</taxon>
        <taxon>ecological metagenomes</taxon>
    </lineage>
</organism>